<dbReference type="RefSeq" id="WP_183659413.1">
    <property type="nucleotide sequence ID" value="NZ_BAAAXX010000133.1"/>
</dbReference>
<sequence length="136" mass="14718">MRSRSAFVRRLAVVFAMMFVATLGVSSSPAGAALAWVCPKGSVCFYYDGAGTKLACQTPSNGSPKCDGAHIWAIYNRGWEDPGHDHAYVSGYMVGSNTYTTGCIHLGHKGALQRAVKFNWVIWSGECGTVGDYWEL</sequence>
<evidence type="ECO:0008006" key="4">
    <source>
        <dbReference type="Google" id="ProtNLM"/>
    </source>
</evidence>
<accession>A0A7W5V895</accession>
<keyword evidence="3" id="KW-1185">Reference proteome</keyword>
<protein>
    <recommendedName>
        <fullName evidence="4">Secreted protein</fullName>
    </recommendedName>
</protein>
<name>A0A7W5V895_9ACTN</name>
<comment type="caution">
    <text evidence="2">The sequence shown here is derived from an EMBL/GenBank/DDBJ whole genome shotgun (WGS) entry which is preliminary data.</text>
</comment>
<organism evidence="2 3">
    <name type="scientific">Nonomuraea dietziae</name>
    <dbReference type="NCBI Taxonomy" id="65515"/>
    <lineage>
        <taxon>Bacteria</taxon>
        <taxon>Bacillati</taxon>
        <taxon>Actinomycetota</taxon>
        <taxon>Actinomycetes</taxon>
        <taxon>Streptosporangiales</taxon>
        <taxon>Streptosporangiaceae</taxon>
        <taxon>Nonomuraea</taxon>
    </lineage>
</organism>
<evidence type="ECO:0000256" key="1">
    <source>
        <dbReference type="SAM" id="SignalP"/>
    </source>
</evidence>
<proteinExistence type="predicted"/>
<dbReference type="GeneID" id="95394473"/>
<evidence type="ECO:0000313" key="3">
    <source>
        <dbReference type="Proteomes" id="UP000579945"/>
    </source>
</evidence>
<feature type="signal peptide" evidence="1">
    <location>
        <begin position="1"/>
        <end position="32"/>
    </location>
</feature>
<dbReference type="EMBL" id="JACIBV010000001">
    <property type="protein sequence ID" value="MBB3732432.1"/>
    <property type="molecule type" value="Genomic_DNA"/>
</dbReference>
<dbReference type="Proteomes" id="UP000579945">
    <property type="component" value="Unassembled WGS sequence"/>
</dbReference>
<feature type="chain" id="PRO_5031575111" description="Secreted protein" evidence="1">
    <location>
        <begin position="33"/>
        <end position="136"/>
    </location>
</feature>
<reference evidence="2 3" key="1">
    <citation type="submission" date="2020-08" db="EMBL/GenBank/DDBJ databases">
        <title>Sequencing the genomes of 1000 actinobacteria strains.</title>
        <authorList>
            <person name="Klenk H.-P."/>
        </authorList>
    </citation>
    <scope>NUCLEOTIDE SEQUENCE [LARGE SCALE GENOMIC DNA]</scope>
    <source>
        <strain evidence="2 3">DSM 44320</strain>
    </source>
</reference>
<gene>
    <name evidence="2" type="ORF">FHR33_008292</name>
</gene>
<keyword evidence="1" id="KW-0732">Signal</keyword>
<evidence type="ECO:0000313" key="2">
    <source>
        <dbReference type="EMBL" id="MBB3732432.1"/>
    </source>
</evidence>
<dbReference type="AlphaFoldDB" id="A0A7W5V895"/>